<proteinExistence type="inferred from homology"/>
<feature type="transmembrane region" description="Helical" evidence="5">
    <location>
        <begin position="6"/>
        <end position="25"/>
    </location>
</feature>
<dbReference type="GeneID" id="41985396"/>
<gene>
    <name evidence="7" type="primary">sol5_2</name>
    <name evidence="7" type="ORF">LHYA1_G005198</name>
</gene>
<feature type="domain" description="FAD-binding PCMH-type" evidence="6">
    <location>
        <begin position="87"/>
        <end position="271"/>
    </location>
</feature>
<evidence type="ECO:0000259" key="6">
    <source>
        <dbReference type="PROSITE" id="PS51387"/>
    </source>
</evidence>
<keyword evidence="8" id="KW-1185">Reference proteome</keyword>
<dbReference type="OrthoDB" id="2151789at2759"/>
<dbReference type="InterPro" id="IPR050416">
    <property type="entry name" value="FAD-linked_Oxidoreductase"/>
</dbReference>
<accession>A0A8H8R733</accession>
<dbReference type="SUPFAM" id="SSF56176">
    <property type="entry name" value="FAD-binding/transporter-associated domain-like"/>
    <property type="match status" value="1"/>
</dbReference>
<comment type="caution">
    <text evidence="7">The sequence shown here is derived from an EMBL/GenBank/DDBJ whole genome shotgun (WGS) entry which is preliminary data.</text>
</comment>
<reference evidence="7 8" key="1">
    <citation type="submission" date="2018-05" db="EMBL/GenBank/DDBJ databases">
        <title>Genome sequencing and assembly of the regulated plant pathogen Lachnellula willkommii and related sister species for the development of diagnostic species identification markers.</title>
        <authorList>
            <person name="Giroux E."/>
            <person name="Bilodeau G."/>
        </authorList>
    </citation>
    <scope>NUCLEOTIDE SEQUENCE [LARGE SCALE GENOMIC DNA]</scope>
    <source>
        <strain evidence="7 8">CBS 185.66</strain>
    </source>
</reference>
<dbReference type="PROSITE" id="PS51387">
    <property type="entry name" value="FAD_PCMH"/>
    <property type="match status" value="1"/>
</dbReference>
<dbReference type="Pfam" id="PF01565">
    <property type="entry name" value="FAD_binding_4"/>
    <property type="match status" value="1"/>
</dbReference>
<sequence length="546" mass="59467">MAVSSQLLPALAITTLLVTISIFIMRRLGTVLVPQPANEPNPLSVASYPQDLLSKALASALSDAVIFPCDEVAFRKSMDSYWAQQECEVIPSCVVQPRDAQQLSTAVKILKREFDGREEGKKDATGYGEEKPAGLFAIRGGGHSPIPGAATVEGGLLKEVTPSEDGSSVVIGAGAKWMDVSRVLDERGLAVVGGRNSAVGVGGLTLGGGLSFFSPRFGLVCSNVTSYELVLASGATTTASASSNPDLWRALKGGSSNFGIVTSFTARSFPCNMVWGGFLYMPSFQATKTLAAFHECINRAGVSIDNNAAGPIACFSYVQQLGIQAVSVNLVYTAPQPHEKKWPLYWRNSPFRPLWRFWSTCKIRTLTSATDEMNSLNPPGRRQLFATTTIKNDLATITQAHTAYQDAIASLRHVNIKGLVWTLVLQPLVPDWIQKGDANPLGLHDCTDNLVMVSFTVNWNEAHNDDFVKTTTRRTVEHIETIAAANKTGHRWRYLNYCAEWQKPFEGYGEENWRFLREVSGKYDPDGLFQKGCLGGFKLSIENGEA</sequence>
<organism evidence="7 8">
    <name type="scientific">Lachnellula hyalina</name>
    <dbReference type="NCBI Taxonomy" id="1316788"/>
    <lineage>
        <taxon>Eukaryota</taxon>
        <taxon>Fungi</taxon>
        <taxon>Dikarya</taxon>
        <taxon>Ascomycota</taxon>
        <taxon>Pezizomycotina</taxon>
        <taxon>Leotiomycetes</taxon>
        <taxon>Helotiales</taxon>
        <taxon>Lachnaceae</taxon>
        <taxon>Lachnellula</taxon>
    </lineage>
</organism>
<dbReference type="Proteomes" id="UP000431533">
    <property type="component" value="Unassembled WGS sequence"/>
</dbReference>
<evidence type="ECO:0000256" key="2">
    <source>
        <dbReference type="ARBA" id="ARBA00022630"/>
    </source>
</evidence>
<dbReference type="GO" id="GO:0071949">
    <property type="term" value="F:FAD binding"/>
    <property type="evidence" value="ECO:0007669"/>
    <property type="project" value="InterPro"/>
</dbReference>
<comment type="similarity">
    <text evidence="1">Belongs to the oxygen-dependent FAD-linked oxidoreductase family.</text>
</comment>
<evidence type="ECO:0000313" key="8">
    <source>
        <dbReference type="Proteomes" id="UP000431533"/>
    </source>
</evidence>
<dbReference type="InterPro" id="IPR016169">
    <property type="entry name" value="FAD-bd_PCMH_sub2"/>
</dbReference>
<keyword evidence="3" id="KW-0274">FAD</keyword>
<name>A0A8H8R733_9HELO</name>
<keyword evidence="5" id="KW-0812">Transmembrane</keyword>
<evidence type="ECO:0000313" key="7">
    <source>
        <dbReference type="EMBL" id="TVY28024.1"/>
    </source>
</evidence>
<evidence type="ECO:0000256" key="4">
    <source>
        <dbReference type="ARBA" id="ARBA00023002"/>
    </source>
</evidence>
<dbReference type="GO" id="GO:0016491">
    <property type="term" value="F:oxidoreductase activity"/>
    <property type="evidence" value="ECO:0007669"/>
    <property type="project" value="UniProtKB-KW"/>
</dbReference>
<dbReference type="PANTHER" id="PTHR42973">
    <property type="entry name" value="BINDING OXIDOREDUCTASE, PUTATIVE (AFU_ORTHOLOGUE AFUA_1G17690)-RELATED"/>
    <property type="match status" value="1"/>
</dbReference>
<dbReference type="PANTHER" id="PTHR42973:SF4">
    <property type="entry name" value="FAD BINDING DOMAIN PROTEIN"/>
    <property type="match status" value="1"/>
</dbReference>
<dbReference type="EMBL" id="QGMH01000038">
    <property type="protein sequence ID" value="TVY28024.1"/>
    <property type="molecule type" value="Genomic_DNA"/>
</dbReference>
<protein>
    <submittedName>
        <fullName evidence="7">Bifunctional solanapyrone synthase</fullName>
    </submittedName>
</protein>
<evidence type="ECO:0000256" key="3">
    <source>
        <dbReference type="ARBA" id="ARBA00022827"/>
    </source>
</evidence>
<dbReference type="AlphaFoldDB" id="A0A8H8R733"/>
<keyword evidence="4" id="KW-0560">Oxidoreductase</keyword>
<dbReference type="InterPro" id="IPR036318">
    <property type="entry name" value="FAD-bd_PCMH-like_sf"/>
</dbReference>
<dbReference type="Gene3D" id="3.30.465.10">
    <property type="match status" value="1"/>
</dbReference>
<keyword evidence="2" id="KW-0285">Flavoprotein</keyword>
<evidence type="ECO:0000256" key="1">
    <source>
        <dbReference type="ARBA" id="ARBA00005466"/>
    </source>
</evidence>
<evidence type="ECO:0000256" key="5">
    <source>
        <dbReference type="SAM" id="Phobius"/>
    </source>
</evidence>
<dbReference type="InterPro" id="IPR006094">
    <property type="entry name" value="Oxid_FAD_bind_N"/>
</dbReference>
<dbReference type="RefSeq" id="XP_031006812.1">
    <property type="nucleotide sequence ID" value="XM_031150148.1"/>
</dbReference>
<keyword evidence="5" id="KW-0472">Membrane</keyword>
<dbReference type="InterPro" id="IPR016166">
    <property type="entry name" value="FAD-bd_PCMH"/>
</dbReference>
<keyword evidence="5" id="KW-1133">Transmembrane helix</keyword>